<proteinExistence type="predicted"/>
<reference evidence="4" key="1">
    <citation type="submission" date="2022-10" db="EMBL/GenBank/DDBJ databases">
        <title>Fusarium specimens isolated from Avocado Roots.</title>
        <authorList>
            <person name="Stajich J."/>
            <person name="Roper C."/>
            <person name="Heimlech-Rivalta G."/>
        </authorList>
    </citation>
    <scope>NUCLEOTIDE SEQUENCE</scope>
    <source>
        <strain evidence="4">CF00143</strain>
    </source>
</reference>
<dbReference type="Proteomes" id="UP001152130">
    <property type="component" value="Unassembled WGS sequence"/>
</dbReference>
<evidence type="ECO:0000313" key="5">
    <source>
        <dbReference type="Proteomes" id="UP001152130"/>
    </source>
</evidence>
<dbReference type="PROSITE" id="PS50088">
    <property type="entry name" value="ANK_REPEAT"/>
    <property type="match status" value="7"/>
</dbReference>
<dbReference type="AlphaFoldDB" id="A0A9W8Q0Z9"/>
<comment type="caution">
    <text evidence="4">The sequence shown here is derived from an EMBL/GenBank/DDBJ whole genome shotgun (WGS) entry which is preliminary data.</text>
</comment>
<dbReference type="OrthoDB" id="539213at2759"/>
<accession>A0A9W8Q0Z9</accession>
<evidence type="ECO:0000256" key="3">
    <source>
        <dbReference type="PROSITE-ProRule" id="PRU00023"/>
    </source>
</evidence>
<evidence type="ECO:0008006" key="6">
    <source>
        <dbReference type="Google" id="ProtNLM"/>
    </source>
</evidence>
<sequence length="820" mass="90349">MFQALLLISKNNLWNDIETSYKCLDQLLDLVLPKGHLEDMENLLIREKETNGKLATHLLFTALKIDSSESLELMRFLLHSGVSPNSTHPKPSSSSYWWTALHDAVYWDSQESVKLLIEFALHCAIEMDDLRMVKLLIKAGALPDIQPLEGLTTRPSSVARVQKSRTVFSPLQTAVRSENLPIVEYLLESGARPDRAEIKVKSRYDEPYIESVETCLQLSASNGDDDITCLLLDSGADPNSRHQDTPTALQTICGSTSMTPLQRYCTVTYLLRHGADINASPVPQGGRTALQAAVEMTDYRLADFLLKEGADPNTPATQDGVTAMEAALKSGSKDLQFLLIRNGAFAQPNPLTYEGIRRRHLELAISEANVSLLKSNIGVGKDGPLSFTDEDVKLAIKAAIVEGSLPLVRSLLKKYAPVTILWVLCEAIWQKKNEIMQWILSWLPPPALNTCACDQASPLWIALHQRNCYAVMRLLMAGADPNHRSRHICRPEISSTPHCPRYIQQELELPLGRAILSGSYPEREDTEMVELLLSYGAHINCFMDQANTPLLLAVEEGKCKIAQFLLREGADPNTEDSRTKKTSIIYAALDANYSLVKSLIDHGANVKTSCSWGSPLQALSNYTLEETPDTMQSLVKTCRLLLDSGADVNADPTEHCRTTALQTAIDRGAQELIEIFLGSRANIHAPAFRDEGKTALQAAARTWNFKLVRRLVSMGADINAPPAPAWGATALQYAAIAGHVNIAIFLLEHGASINAAGSSKGGLTALQGASQYGRLDMVHLLVENDQDPDTMAERCRDSADIAKEEGFTQIEEFLRGYKRP</sequence>
<dbReference type="InterPro" id="IPR036770">
    <property type="entry name" value="Ankyrin_rpt-contain_sf"/>
</dbReference>
<keyword evidence="1" id="KW-0677">Repeat</keyword>
<feature type="repeat" description="ANK" evidence="3">
    <location>
        <begin position="166"/>
        <end position="198"/>
    </location>
</feature>
<dbReference type="Gene3D" id="1.25.40.20">
    <property type="entry name" value="Ankyrin repeat-containing domain"/>
    <property type="match status" value="5"/>
</dbReference>
<dbReference type="Pfam" id="PF12796">
    <property type="entry name" value="Ank_2"/>
    <property type="match status" value="4"/>
</dbReference>
<evidence type="ECO:0000256" key="2">
    <source>
        <dbReference type="ARBA" id="ARBA00023043"/>
    </source>
</evidence>
<dbReference type="EMBL" id="JAPDHF010000001">
    <property type="protein sequence ID" value="KAJ4024507.1"/>
    <property type="molecule type" value="Genomic_DNA"/>
</dbReference>
<keyword evidence="5" id="KW-1185">Reference proteome</keyword>
<dbReference type="SUPFAM" id="SSF48403">
    <property type="entry name" value="Ankyrin repeat"/>
    <property type="match status" value="3"/>
</dbReference>
<dbReference type="PANTHER" id="PTHR24198:SF165">
    <property type="entry name" value="ANKYRIN REPEAT-CONTAINING PROTEIN-RELATED"/>
    <property type="match status" value="1"/>
</dbReference>
<keyword evidence="2 3" id="KW-0040">ANK repeat</keyword>
<protein>
    <recommendedName>
        <fullName evidence="6">Ankyrin</fullName>
    </recommendedName>
</protein>
<evidence type="ECO:0000313" key="4">
    <source>
        <dbReference type="EMBL" id="KAJ4024507.1"/>
    </source>
</evidence>
<dbReference type="PROSITE" id="PS50297">
    <property type="entry name" value="ANK_REP_REGION"/>
    <property type="match status" value="4"/>
</dbReference>
<feature type="repeat" description="ANK" evidence="3">
    <location>
        <begin position="726"/>
        <end position="758"/>
    </location>
</feature>
<gene>
    <name evidence="4" type="ORF">NW766_000744</name>
</gene>
<dbReference type="Pfam" id="PF00023">
    <property type="entry name" value="Ank"/>
    <property type="match status" value="2"/>
</dbReference>
<feature type="repeat" description="ANK" evidence="3">
    <location>
        <begin position="691"/>
        <end position="723"/>
    </location>
</feature>
<name>A0A9W8Q0Z9_9HYPO</name>
<organism evidence="4 5">
    <name type="scientific">Fusarium irregulare</name>
    <dbReference type="NCBI Taxonomy" id="2494466"/>
    <lineage>
        <taxon>Eukaryota</taxon>
        <taxon>Fungi</taxon>
        <taxon>Dikarya</taxon>
        <taxon>Ascomycota</taxon>
        <taxon>Pezizomycotina</taxon>
        <taxon>Sordariomycetes</taxon>
        <taxon>Hypocreomycetidae</taxon>
        <taxon>Hypocreales</taxon>
        <taxon>Nectriaceae</taxon>
        <taxon>Fusarium</taxon>
        <taxon>Fusarium incarnatum-equiseti species complex</taxon>
    </lineage>
</organism>
<feature type="repeat" description="ANK" evidence="3">
    <location>
        <begin position="285"/>
        <end position="317"/>
    </location>
</feature>
<dbReference type="SMART" id="SM00248">
    <property type="entry name" value="ANK"/>
    <property type="match status" value="16"/>
</dbReference>
<feature type="repeat" description="ANK" evidence="3">
    <location>
        <begin position="761"/>
        <end position="793"/>
    </location>
</feature>
<dbReference type="PANTHER" id="PTHR24198">
    <property type="entry name" value="ANKYRIN REPEAT AND PROTEIN KINASE DOMAIN-CONTAINING PROTEIN"/>
    <property type="match status" value="1"/>
</dbReference>
<feature type="repeat" description="ANK" evidence="3">
    <location>
        <begin position="211"/>
        <end position="243"/>
    </location>
</feature>
<evidence type="ECO:0000256" key="1">
    <source>
        <dbReference type="ARBA" id="ARBA00022737"/>
    </source>
</evidence>
<dbReference type="InterPro" id="IPR002110">
    <property type="entry name" value="Ankyrin_rpt"/>
</dbReference>
<feature type="repeat" description="ANK" evidence="3">
    <location>
        <begin position="545"/>
        <end position="577"/>
    </location>
</feature>